<name>A0A2I1HNE4_9GLOM</name>
<dbReference type="EMBL" id="LLXI01004224">
    <property type="protein sequence ID" value="PKY60399.1"/>
    <property type="molecule type" value="Genomic_DNA"/>
</dbReference>
<dbReference type="VEuPathDB" id="FungiDB:FUN_010040"/>
<gene>
    <name evidence="1" type="ORF">RhiirA4_484058</name>
</gene>
<evidence type="ECO:0000313" key="1">
    <source>
        <dbReference type="EMBL" id="PKY60399.1"/>
    </source>
</evidence>
<evidence type="ECO:0000313" key="2">
    <source>
        <dbReference type="Proteomes" id="UP000234323"/>
    </source>
</evidence>
<dbReference type="Proteomes" id="UP000234323">
    <property type="component" value="Unassembled WGS sequence"/>
</dbReference>
<accession>A0A2I1HNE4</accession>
<keyword evidence="2" id="KW-1185">Reference proteome</keyword>
<reference evidence="1 2" key="1">
    <citation type="submission" date="2015-10" db="EMBL/GenBank/DDBJ databases">
        <title>Genome analyses suggest a sexual origin of heterokaryosis in a supposedly ancient asexual fungus.</title>
        <authorList>
            <person name="Ropars J."/>
            <person name="Sedzielewska K."/>
            <person name="Noel J."/>
            <person name="Charron P."/>
            <person name="Farinelli L."/>
            <person name="Marton T."/>
            <person name="Kruger M."/>
            <person name="Pelin A."/>
            <person name="Brachmann A."/>
            <person name="Corradi N."/>
        </authorList>
    </citation>
    <scope>NUCLEOTIDE SEQUENCE [LARGE SCALE GENOMIC DNA]</scope>
    <source>
        <strain evidence="1 2">A4</strain>
    </source>
</reference>
<dbReference type="VEuPathDB" id="FungiDB:RhiirA1_400140"/>
<dbReference type="AlphaFoldDB" id="A0A2I1HNE4"/>
<organism evidence="1 2">
    <name type="scientific">Rhizophagus irregularis</name>
    <dbReference type="NCBI Taxonomy" id="588596"/>
    <lineage>
        <taxon>Eukaryota</taxon>
        <taxon>Fungi</taxon>
        <taxon>Fungi incertae sedis</taxon>
        <taxon>Mucoromycota</taxon>
        <taxon>Glomeromycotina</taxon>
        <taxon>Glomeromycetes</taxon>
        <taxon>Glomerales</taxon>
        <taxon>Glomeraceae</taxon>
        <taxon>Rhizophagus</taxon>
    </lineage>
</organism>
<protein>
    <submittedName>
        <fullName evidence="1">Uncharacterized protein</fullName>
    </submittedName>
</protein>
<sequence>MYFKEQQERQRIKNWIRRTRKRNRLKKQLPLLPAGFVGDQRTYYYETYNINLFDYNVRRRFNVSSIPQYNYGYSKAVELYRLHHTKYITMNSIPQPPNVSYQIKKNDRHIFNDPNILFQRTPPPDNDSHTTMSDLSYISASKGPSVMEFPPTPSHD</sequence>
<comment type="caution">
    <text evidence="1">The sequence shown here is derived from an EMBL/GenBank/DDBJ whole genome shotgun (WGS) entry which is preliminary data.</text>
</comment>
<proteinExistence type="predicted"/>
<dbReference type="VEuPathDB" id="FungiDB:RhiirFUN_006328"/>